<evidence type="ECO:0000256" key="1">
    <source>
        <dbReference type="SAM" id="Phobius"/>
    </source>
</evidence>
<comment type="caution">
    <text evidence="2">The sequence shown here is derived from an EMBL/GenBank/DDBJ whole genome shotgun (WGS) entry which is preliminary data.</text>
</comment>
<feature type="transmembrane region" description="Helical" evidence="1">
    <location>
        <begin position="736"/>
        <end position="756"/>
    </location>
</feature>
<sequence length="921" mass="106230">MDLQYNNLTKTLKNIIFHWVLVCFIFLLCSCFAYGQLRRLEHRVIYSSSRNDLPGHNYNFDVGQTDDGSLLFMYKDNVNQYKFIHVLLPDGSTTDIDLNFLNKNVTRIFPLTMKYYFLLYDQKFNGNMQVTGIVLDYNKQIVKDNIFVANGNIDKIEKLELIMDTRLSSFLIYNINKANDSLIHWITYNLLELSDLNIYAKNNGSFYLDNNFNLKTVFSMIDGNYGFIIEELRHPSVLNVPIINAFIYYKSLYPILGKFSEKSLIYHARNISEISNVSCAPDYSEYGNVCIITEPIINFGNYTLFTTYHIKFLSSGSVIEFKYIKNNTYNNNYDLQLDIHPSFFGGSIVTSYLSISLKLKMKAPVLIPPDPSKNYTNMTGSVILLNGTEVSWNLNQLNRFNQSTQSKDPLNQNHLIFKTALFNLMKNNTYILYVRYSADEWDIFSIDLPKSRNDHGYENPNVISTFPKINDNNIIPGNIHKIRVTFSSNISMSLNNLTIYHLDANTNKLNLRKFYSGSSDCDILFNHSLSCDVTSSIFNQWNATYIIVMDNNFVMFSSTNEPMYGIEEYRWNFTTIPCQQPDKKYADTAIGTIRLTLGDDIKNDSISDIANNVTKELADSIPISSDRLQQTNRYQNDLSTSSRRYIIQLKILPTTDPCQATVSQIINYLNELIRDKNSLIYKNNYTKYLSSSHGFNVNVNLWDEIKFKLLGLLIGIVVLGLICLVARYRYPEGQNFMIFSVVIILFDLVMDILFIVKNGKDVSQLDLYHPSIVILVLSIAFNFVSTIIFIMYELKTNTPFNQWFSKYEKVVSFFTIISGADVVLLGFLTSNFAGFLMFNAPFSKSVKQWIFLATLINTFIENIPQLVIQVLYFRYTVEYKAIPFLTLLTSSIALLNDIILKLFKYFGRKDESGNNKDEFLD</sequence>
<keyword evidence="1" id="KW-0812">Transmembrane</keyword>
<feature type="transmembrane region" description="Helical" evidence="1">
    <location>
        <begin position="881"/>
        <end position="900"/>
    </location>
</feature>
<feature type="transmembrane region" description="Helical" evidence="1">
    <location>
        <begin position="15"/>
        <end position="35"/>
    </location>
</feature>
<evidence type="ECO:0000313" key="3">
    <source>
        <dbReference type="Proteomes" id="UP000439903"/>
    </source>
</evidence>
<feature type="transmembrane region" description="Helical" evidence="1">
    <location>
        <begin position="850"/>
        <end position="875"/>
    </location>
</feature>
<dbReference type="AlphaFoldDB" id="A0A8H4EII7"/>
<protein>
    <submittedName>
        <fullName evidence="2">Uncharacterized protein</fullName>
    </submittedName>
</protein>
<name>A0A8H4EII7_GIGMA</name>
<organism evidence="2 3">
    <name type="scientific">Gigaspora margarita</name>
    <dbReference type="NCBI Taxonomy" id="4874"/>
    <lineage>
        <taxon>Eukaryota</taxon>
        <taxon>Fungi</taxon>
        <taxon>Fungi incertae sedis</taxon>
        <taxon>Mucoromycota</taxon>
        <taxon>Glomeromycotina</taxon>
        <taxon>Glomeromycetes</taxon>
        <taxon>Diversisporales</taxon>
        <taxon>Gigasporaceae</taxon>
        <taxon>Gigaspora</taxon>
    </lineage>
</organism>
<proteinExistence type="predicted"/>
<keyword evidence="1" id="KW-1133">Transmembrane helix</keyword>
<feature type="transmembrane region" description="Helical" evidence="1">
    <location>
        <begin position="768"/>
        <end position="792"/>
    </location>
</feature>
<feature type="transmembrane region" description="Helical" evidence="1">
    <location>
        <begin position="812"/>
        <end position="838"/>
    </location>
</feature>
<reference evidence="2 3" key="1">
    <citation type="journal article" date="2019" name="Environ. Microbiol.">
        <title>At the nexus of three kingdoms: the genome of the mycorrhizal fungus Gigaspora margarita provides insights into plant, endobacterial and fungal interactions.</title>
        <authorList>
            <person name="Venice F."/>
            <person name="Ghignone S."/>
            <person name="Salvioli di Fossalunga A."/>
            <person name="Amselem J."/>
            <person name="Novero M."/>
            <person name="Xianan X."/>
            <person name="Sedzielewska Toro K."/>
            <person name="Morin E."/>
            <person name="Lipzen A."/>
            <person name="Grigoriev I.V."/>
            <person name="Henrissat B."/>
            <person name="Martin F.M."/>
            <person name="Bonfante P."/>
        </authorList>
    </citation>
    <scope>NUCLEOTIDE SEQUENCE [LARGE SCALE GENOMIC DNA]</scope>
    <source>
        <strain evidence="2 3">BEG34</strain>
    </source>
</reference>
<dbReference type="Proteomes" id="UP000439903">
    <property type="component" value="Unassembled WGS sequence"/>
</dbReference>
<keyword evidence="3" id="KW-1185">Reference proteome</keyword>
<evidence type="ECO:0000313" key="2">
    <source>
        <dbReference type="EMBL" id="KAF0492172.1"/>
    </source>
</evidence>
<keyword evidence="1" id="KW-0472">Membrane</keyword>
<accession>A0A8H4EII7</accession>
<dbReference type="OrthoDB" id="2403479at2759"/>
<gene>
    <name evidence="2" type="ORF">F8M41_021794</name>
</gene>
<feature type="transmembrane region" description="Helical" evidence="1">
    <location>
        <begin position="709"/>
        <end position="730"/>
    </location>
</feature>
<dbReference type="EMBL" id="WTPW01000651">
    <property type="protein sequence ID" value="KAF0492172.1"/>
    <property type="molecule type" value="Genomic_DNA"/>
</dbReference>